<feature type="transmembrane region" description="Helical" evidence="6">
    <location>
        <begin position="197"/>
        <end position="217"/>
    </location>
</feature>
<dbReference type="STRING" id="633813.SAMN04488087_0971"/>
<keyword evidence="3" id="KW-0201">Cytochrome c-type biogenesis</keyword>
<evidence type="ECO:0000259" key="7">
    <source>
        <dbReference type="Pfam" id="PF01578"/>
    </source>
</evidence>
<keyword evidence="4 6" id="KW-1133">Transmembrane helix</keyword>
<protein>
    <submittedName>
        <fullName evidence="8">Heme exporter protein C</fullName>
    </submittedName>
</protein>
<dbReference type="InterPro" id="IPR002541">
    <property type="entry name" value="Cyt_c_assembly"/>
</dbReference>
<gene>
    <name evidence="8" type="ORF">SAMN04488087_0971</name>
</gene>
<dbReference type="GO" id="GO:0005886">
    <property type="term" value="C:plasma membrane"/>
    <property type="evidence" value="ECO:0007669"/>
    <property type="project" value="TreeGrafter"/>
</dbReference>
<evidence type="ECO:0000313" key="8">
    <source>
        <dbReference type="EMBL" id="SHK36270.1"/>
    </source>
</evidence>
<comment type="subcellular location">
    <subcellularLocation>
        <location evidence="1">Membrane</location>
        <topology evidence="1">Multi-pass membrane protein</topology>
    </subcellularLocation>
</comment>
<sequence length="242" mass="27783">MTEPTAPVNLRRYRRIRNAVVVWLTLVIVGAFLLRIPRIHILEHTARNLYFHVPMWFTLMAAALVSAYHSLRYLQSGDPIRDLRAREAARVGIAFGLLGLATGIVWARFTWYLGTSLWWNFDPKQSFVVIQLLIYGAYFVLRGAVEDPEKRGRVAAVYNLFACVTMPFLLYVLPRQMESLHPGAEGSPAFSDITHPIMRLVFYPAVIGFIGLFWVLYTQRVRLALLERRLEMLQATMLEAKS</sequence>
<proteinExistence type="predicted"/>
<evidence type="ECO:0000313" key="9">
    <source>
        <dbReference type="Proteomes" id="UP000185812"/>
    </source>
</evidence>
<dbReference type="InterPro" id="IPR045062">
    <property type="entry name" value="Cyt_c_biogenesis_CcsA/CcmC"/>
</dbReference>
<evidence type="ECO:0000256" key="4">
    <source>
        <dbReference type="ARBA" id="ARBA00022989"/>
    </source>
</evidence>
<accession>A0A1M6RV37</accession>
<feature type="transmembrane region" description="Helical" evidence="6">
    <location>
        <begin position="20"/>
        <end position="37"/>
    </location>
</feature>
<keyword evidence="2 6" id="KW-0812">Transmembrane</keyword>
<dbReference type="Proteomes" id="UP000185812">
    <property type="component" value="Unassembled WGS sequence"/>
</dbReference>
<evidence type="ECO:0000256" key="2">
    <source>
        <dbReference type="ARBA" id="ARBA00022692"/>
    </source>
</evidence>
<evidence type="ECO:0000256" key="3">
    <source>
        <dbReference type="ARBA" id="ARBA00022748"/>
    </source>
</evidence>
<dbReference type="RefSeq" id="WP_072714825.1">
    <property type="nucleotide sequence ID" value="NZ_FRAU01000002.1"/>
</dbReference>
<keyword evidence="9" id="KW-1185">Reference proteome</keyword>
<evidence type="ECO:0000256" key="5">
    <source>
        <dbReference type="ARBA" id="ARBA00023136"/>
    </source>
</evidence>
<dbReference type="Pfam" id="PF01578">
    <property type="entry name" value="Cytochrom_C_asm"/>
    <property type="match status" value="1"/>
</dbReference>
<feature type="transmembrane region" description="Helical" evidence="6">
    <location>
        <begin position="157"/>
        <end position="177"/>
    </location>
</feature>
<dbReference type="PANTHER" id="PTHR30071:SF1">
    <property type="entry name" value="CYTOCHROME B_B6 PROTEIN-RELATED"/>
    <property type="match status" value="1"/>
</dbReference>
<organism evidence="8 9">
    <name type="scientific">Rhodothermus profundi</name>
    <dbReference type="NCBI Taxonomy" id="633813"/>
    <lineage>
        <taxon>Bacteria</taxon>
        <taxon>Pseudomonadati</taxon>
        <taxon>Rhodothermota</taxon>
        <taxon>Rhodothermia</taxon>
        <taxon>Rhodothermales</taxon>
        <taxon>Rhodothermaceae</taxon>
        <taxon>Rhodothermus</taxon>
    </lineage>
</organism>
<feature type="transmembrane region" description="Helical" evidence="6">
    <location>
        <begin position="49"/>
        <end position="68"/>
    </location>
</feature>
<dbReference type="OrthoDB" id="9814290at2"/>
<dbReference type="GO" id="GO:0017004">
    <property type="term" value="P:cytochrome complex assembly"/>
    <property type="evidence" value="ECO:0007669"/>
    <property type="project" value="UniProtKB-KW"/>
</dbReference>
<dbReference type="AlphaFoldDB" id="A0A1M6RV37"/>
<evidence type="ECO:0000256" key="1">
    <source>
        <dbReference type="ARBA" id="ARBA00004141"/>
    </source>
</evidence>
<feature type="transmembrane region" description="Helical" evidence="6">
    <location>
        <begin position="88"/>
        <end position="107"/>
    </location>
</feature>
<name>A0A1M6RV37_9BACT</name>
<keyword evidence="5 6" id="KW-0472">Membrane</keyword>
<feature type="domain" description="Cytochrome c assembly protein" evidence="7">
    <location>
        <begin position="16"/>
        <end position="172"/>
    </location>
</feature>
<feature type="transmembrane region" description="Helical" evidence="6">
    <location>
        <begin position="127"/>
        <end position="145"/>
    </location>
</feature>
<dbReference type="EMBL" id="FRAU01000002">
    <property type="protein sequence ID" value="SHK36270.1"/>
    <property type="molecule type" value="Genomic_DNA"/>
</dbReference>
<reference evidence="9" key="1">
    <citation type="submission" date="2016-11" db="EMBL/GenBank/DDBJ databases">
        <authorList>
            <person name="Varghese N."/>
            <person name="Submissions S."/>
        </authorList>
    </citation>
    <scope>NUCLEOTIDE SEQUENCE [LARGE SCALE GENOMIC DNA]</scope>
    <source>
        <strain evidence="9">DSM 22212</strain>
    </source>
</reference>
<evidence type="ECO:0000256" key="6">
    <source>
        <dbReference type="SAM" id="Phobius"/>
    </source>
</evidence>
<dbReference type="GO" id="GO:0020037">
    <property type="term" value="F:heme binding"/>
    <property type="evidence" value="ECO:0007669"/>
    <property type="project" value="InterPro"/>
</dbReference>
<dbReference type="PANTHER" id="PTHR30071">
    <property type="entry name" value="HEME EXPORTER PROTEIN C"/>
    <property type="match status" value="1"/>
</dbReference>